<dbReference type="SUPFAM" id="SSF54637">
    <property type="entry name" value="Thioesterase/thiol ester dehydrase-isomerase"/>
    <property type="match status" value="1"/>
</dbReference>
<dbReference type="Gene3D" id="3.10.129.10">
    <property type="entry name" value="Hotdog Thioesterase"/>
    <property type="match status" value="1"/>
</dbReference>
<name>A0ABQ5PZU0_9BACT</name>
<protein>
    <submittedName>
        <fullName evidence="1">Thioester dehydrase</fullName>
    </submittedName>
</protein>
<dbReference type="InterPro" id="IPR016776">
    <property type="entry name" value="ApeP-like_dehydratase"/>
</dbReference>
<keyword evidence="2" id="KW-1185">Reference proteome</keyword>
<dbReference type="RefSeq" id="WP_285608842.1">
    <property type="nucleotide sequence ID" value="NZ_BSDC01000002.1"/>
</dbReference>
<accession>A0ABQ5PZU0</accession>
<gene>
    <name evidence="1" type="ORF">GETHED_19740</name>
</gene>
<evidence type="ECO:0000313" key="1">
    <source>
        <dbReference type="EMBL" id="GLH67610.1"/>
    </source>
</evidence>
<sequence>MTENPLPAEALLPHRGPSLLLHRILDLSEEHCLASARVEPGAWYLDDRGAAPAWLALEWMAQAAAAFSGNRHLQAGRAPRIGFLLGTRRFEAMVPTFPLGTEFEVEARLIFLDEAGPSAFSCQVRRGAETLARATLKAVEAP</sequence>
<dbReference type="EMBL" id="BSDC01000002">
    <property type="protein sequence ID" value="GLH67610.1"/>
    <property type="molecule type" value="Genomic_DNA"/>
</dbReference>
<dbReference type="PIRSF" id="PIRSF020565">
    <property type="entry name" value="3Ho_Ac_ACP_DH_prd"/>
    <property type="match status" value="1"/>
</dbReference>
<comment type="caution">
    <text evidence="1">The sequence shown here is derived from an EMBL/GenBank/DDBJ whole genome shotgun (WGS) entry which is preliminary data.</text>
</comment>
<dbReference type="Proteomes" id="UP001165044">
    <property type="component" value="Unassembled WGS sequence"/>
</dbReference>
<reference evidence="1" key="1">
    <citation type="journal article" date="2023" name="Antonie Van Leeuwenhoek">
        <title>Mesoterricola silvestris gen. nov., sp. nov., Mesoterricola sediminis sp. nov., Geothrix oryzae sp. nov., Geothrix edaphica sp. nov., Geothrix rubra sp. nov., and Geothrix limicola sp. nov., six novel members of Acidobacteriota isolated from soils.</title>
        <authorList>
            <person name="Itoh H."/>
            <person name="Sugisawa Y."/>
            <person name="Mise K."/>
            <person name="Xu Z."/>
            <person name="Kuniyasu M."/>
            <person name="Ushijima N."/>
            <person name="Kawano K."/>
            <person name="Kobayashi E."/>
            <person name="Shiratori Y."/>
            <person name="Masuda Y."/>
            <person name="Senoo K."/>
        </authorList>
    </citation>
    <scope>NUCLEOTIDE SEQUENCE</scope>
    <source>
        <strain evidence="1">Red802</strain>
    </source>
</reference>
<proteinExistence type="predicted"/>
<organism evidence="1 2">
    <name type="scientific">Geothrix edaphica</name>
    <dbReference type="NCBI Taxonomy" id="2927976"/>
    <lineage>
        <taxon>Bacteria</taxon>
        <taxon>Pseudomonadati</taxon>
        <taxon>Acidobacteriota</taxon>
        <taxon>Holophagae</taxon>
        <taxon>Holophagales</taxon>
        <taxon>Holophagaceae</taxon>
        <taxon>Geothrix</taxon>
    </lineage>
</organism>
<dbReference type="InterPro" id="IPR029069">
    <property type="entry name" value="HotDog_dom_sf"/>
</dbReference>
<dbReference type="Pfam" id="PF22817">
    <property type="entry name" value="ApeP-like"/>
    <property type="match status" value="1"/>
</dbReference>
<evidence type="ECO:0000313" key="2">
    <source>
        <dbReference type="Proteomes" id="UP001165044"/>
    </source>
</evidence>